<comment type="catalytic activity">
    <reaction evidence="6">
        <text>P(1),P(4)-bis(5'-adenosyl) tetraphosphate + H2O = 2 ADP + 2 H(+)</text>
        <dbReference type="Rhea" id="RHEA:24252"/>
        <dbReference type="ChEBI" id="CHEBI:15377"/>
        <dbReference type="ChEBI" id="CHEBI:15378"/>
        <dbReference type="ChEBI" id="CHEBI:58141"/>
        <dbReference type="ChEBI" id="CHEBI:456216"/>
        <dbReference type="EC" id="3.6.1.41"/>
    </reaction>
</comment>
<evidence type="ECO:0000256" key="1">
    <source>
        <dbReference type="ARBA" id="ARBA00012506"/>
    </source>
</evidence>
<dbReference type="SUPFAM" id="SSF109604">
    <property type="entry name" value="HD-domain/PDEase-like"/>
    <property type="match status" value="1"/>
</dbReference>
<keyword evidence="2" id="KW-0479">Metal-binding</keyword>
<evidence type="ECO:0000256" key="3">
    <source>
        <dbReference type="ARBA" id="ARBA00022741"/>
    </source>
</evidence>
<dbReference type="PANTHER" id="PTHR35795">
    <property type="entry name" value="SLR1885 PROTEIN"/>
    <property type="match status" value="1"/>
</dbReference>
<keyword evidence="4 8" id="KW-0378">Hydrolase</keyword>
<name>A0A7G9T692_9LACO</name>
<keyword evidence="9" id="KW-1185">Reference proteome</keyword>
<protein>
    <recommendedName>
        <fullName evidence="1">bis(5'-nucleosyl)-tetraphosphatase (symmetrical)</fullName>
        <ecNumber evidence="1">3.6.1.41</ecNumber>
    </recommendedName>
</protein>
<keyword evidence="3" id="KW-0547">Nucleotide-binding</keyword>
<dbReference type="AlphaFoldDB" id="A0A7G9T692"/>
<dbReference type="InterPro" id="IPR003607">
    <property type="entry name" value="HD/PDEase_dom"/>
</dbReference>
<organism evidence="8 9">
    <name type="scientific">Weissella diestrammenae</name>
    <dbReference type="NCBI Taxonomy" id="1162633"/>
    <lineage>
        <taxon>Bacteria</taxon>
        <taxon>Bacillati</taxon>
        <taxon>Bacillota</taxon>
        <taxon>Bacilli</taxon>
        <taxon>Lactobacillales</taxon>
        <taxon>Lactobacillaceae</taxon>
        <taxon>Weissella</taxon>
    </lineage>
</organism>
<dbReference type="Pfam" id="PF01966">
    <property type="entry name" value="HD"/>
    <property type="match status" value="1"/>
</dbReference>
<evidence type="ECO:0000313" key="9">
    <source>
        <dbReference type="Proteomes" id="UP000515800"/>
    </source>
</evidence>
<keyword evidence="5" id="KW-0408">Iron</keyword>
<dbReference type="Proteomes" id="UP000515800">
    <property type="component" value="Chromosome"/>
</dbReference>
<proteinExistence type="predicted"/>
<accession>A0A7G9T692</accession>
<reference evidence="8 9" key="1">
    <citation type="submission" date="2020-08" db="EMBL/GenBank/DDBJ databases">
        <title>Genome sequence of Weissella diestrammenae KACC 16890T.</title>
        <authorList>
            <person name="Hyun D.-W."/>
            <person name="Bae J.-W."/>
        </authorList>
    </citation>
    <scope>NUCLEOTIDE SEQUENCE [LARGE SCALE GENOMIC DNA]</scope>
    <source>
        <strain evidence="8 9">KACC 16890</strain>
    </source>
</reference>
<dbReference type="GO" id="GO:0008803">
    <property type="term" value="F:bis(5'-nucleosyl)-tetraphosphatase (symmetrical) activity"/>
    <property type="evidence" value="ECO:0007669"/>
    <property type="project" value="UniProtKB-EC"/>
</dbReference>
<dbReference type="EMBL" id="CP060724">
    <property type="protein sequence ID" value="QNN75617.1"/>
    <property type="molecule type" value="Genomic_DNA"/>
</dbReference>
<feature type="domain" description="HD" evidence="7">
    <location>
        <begin position="31"/>
        <end position="145"/>
    </location>
</feature>
<dbReference type="PANTHER" id="PTHR35795:SF1">
    <property type="entry name" value="BIS(5'-NUCLEOSYL)-TETRAPHOSPHATASE, SYMMETRICAL"/>
    <property type="match status" value="1"/>
</dbReference>
<dbReference type="InterPro" id="IPR005249">
    <property type="entry name" value="YqeK"/>
</dbReference>
<dbReference type="CDD" id="cd00077">
    <property type="entry name" value="HDc"/>
    <property type="match status" value="1"/>
</dbReference>
<gene>
    <name evidence="8" type="primary">yqeK</name>
    <name evidence="8" type="ORF">H9L19_01710</name>
</gene>
<dbReference type="InterPro" id="IPR051094">
    <property type="entry name" value="Diverse_Catalytic_Enzymes"/>
</dbReference>
<evidence type="ECO:0000256" key="2">
    <source>
        <dbReference type="ARBA" id="ARBA00022723"/>
    </source>
</evidence>
<dbReference type="GO" id="GO:0046872">
    <property type="term" value="F:metal ion binding"/>
    <property type="evidence" value="ECO:0007669"/>
    <property type="project" value="UniProtKB-KW"/>
</dbReference>
<dbReference type="GO" id="GO:0000166">
    <property type="term" value="F:nucleotide binding"/>
    <property type="evidence" value="ECO:0007669"/>
    <property type="project" value="UniProtKB-KW"/>
</dbReference>
<evidence type="ECO:0000256" key="5">
    <source>
        <dbReference type="ARBA" id="ARBA00023004"/>
    </source>
</evidence>
<sequence>MNKELIYQTHYYQGTRDELKTIVAAHMSQRRFEHVLRVEAMACQLAKRWQVSIELASVAALTHDYAKERSDADFKQMIMQEQLDPDLLNWGNNIWHGIVGAEMVKQELGILNPDILEAIRQHTTGGVEMSPLSQVLYMADYVEAGRDFPGVSEVRALAMTDLKASVGWQAAHTLAYLINQRVSVYPMALLTYNAWSIEKR</sequence>
<evidence type="ECO:0000256" key="6">
    <source>
        <dbReference type="ARBA" id="ARBA00049417"/>
    </source>
</evidence>
<dbReference type="Gene3D" id="1.10.3210.10">
    <property type="entry name" value="Hypothetical protein af1432"/>
    <property type="match status" value="1"/>
</dbReference>
<evidence type="ECO:0000256" key="4">
    <source>
        <dbReference type="ARBA" id="ARBA00022801"/>
    </source>
</evidence>
<dbReference type="PROSITE" id="PS51831">
    <property type="entry name" value="HD"/>
    <property type="match status" value="1"/>
</dbReference>
<dbReference type="NCBIfam" id="TIGR00488">
    <property type="entry name" value="bis(5'-nucleosyl)-tetraphosphatase (symmetrical) YqeK"/>
    <property type="match status" value="1"/>
</dbReference>
<evidence type="ECO:0000313" key="8">
    <source>
        <dbReference type="EMBL" id="QNN75617.1"/>
    </source>
</evidence>
<dbReference type="EC" id="3.6.1.41" evidence="1"/>
<dbReference type="SMART" id="SM00471">
    <property type="entry name" value="HDc"/>
    <property type="match status" value="1"/>
</dbReference>
<dbReference type="InterPro" id="IPR006674">
    <property type="entry name" value="HD_domain"/>
</dbReference>
<dbReference type="RefSeq" id="WP_187529449.1">
    <property type="nucleotide sequence ID" value="NZ_CP060724.1"/>
</dbReference>
<dbReference type="KEGG" id="wdi:H9L19_01710"/>
<evidence type="ECO:0000259" key="7">
    <source>
        <dbReference type="PROSITE" id="PS51831"/>
    </source>
</evidence>